<keyword evidence="3" id="KW-0695">RNA-directed DNA polymerase</keyword>
<dbReference type="InterPro" id="IPR036691">
    <property type="entry name" value="Endo/exonu/phosph_ase_sf"/>
</dbReference>
<accession>A0A4Y2S4G1</accession>
<proteinExistence type="predicted"/>
<dbReference type="EMBL" id="BGPR01019492">
    <property type="protein sequence ID" value="GBN82100.1"/>
    <property type="molecule type" value="Genomic_DNA"/>
</dbReference>
<dbReference type="PANTHER" id="PTHR36688:SF2">
    <property type="entry name" value="ENDONUCLEASE_EXONUCLEASE_PHOSPHATASE DOMAIN-CONTAINING PROTEIN"/>
    <property type="match status" value="1"/>
</dbReference>
<evidence type="ECO:0000313" key="4">
    <source>
        <dbReference type="Proteomes" id="UP000499080"/>
    </source>
</evidence>
<evidence type="ECO:0000259" key="2">
    <source>
        <dbReference type="PROSITE" id="PS50878"/>
    </source>
</evidence>
<dbReference type="OrthoDB" id="8123891at2759"/>
<dbReference type="InterPro" id="IPR052560">
    <property type="entry name" value="RdDP_mobile_element"/>
</dbReference>
<organism evidence="3 4">
    <name type="scientific">Araneus ventricosus</name>
    <name type="common">Orbweaver spider</name>
    <name type="synonym">Epeira ventricosa</name>
    <dbReference type="NCBI Taxonomy" id="182803"/>
    <lineage>
        <taxon>Eukaryota</taxon>
        <taxon>Metazoa</taxon>
        <taxon>Ecdysozoa</taxon>
        <taxon>Arthropoda</taxon>
        <taxon>Chelicerata</taxon>
        <taxon>Arachnida</taxon>
        <taxon>Araneae</taxon>
        <taxon>Araneomorphae</taxon>
        <taxon>Entelegynae</taxon>
        <taxon>Araneoidea</taxon>
        <taxon>Araneidae</taxon>
        <taxon>Araneus</taxon>
    </lineage>
</organism>
<feature type="region of interest" description="Disordered" evidence="1">
    <location>
        <begin position="765"/>
        <end position="788"/>
    </location>
</feature>
<dbReference type="PROSITE" id="PS50878">
    <property type="entry name" value="RT_POL"/>
    <property type="match status" value="1"/>
</dbReference>
<evidence type="ECO:0000256" key="1">
    <source>
        <dbReference type="SAM" id="MobiDB-lite"/>
    </source>
</evidence>
<keyword evidence="3" id="KW-0808">Transferase</keyword>
<name>A0A4Y2S4G1_ARAVE</name>
<dbReference type="CDD" id="cd01650">
    <property type="entry name" value="RT_nLTR_like"/>
    <property type="match status" value="1"/>
</dbReference>
<dbReference type="InterPro" id="IPR005135">
    <property type="entry name" value="Endo/exonuclease/phosphatase"/>
</dbReference>
<dbReference type="InterPro" id="IPR000477">
    <property type="entry name" value="RT_dom"/>
</dbReference>
<protein>
    <submittedName>
        <fullName evidence="3">Putative RNA-directed DNA polymerase from transposon X-element</fullName>
    </submittedName>
</protein>
<dbReference type="Proteomes" id="UP000499080">
    <property type="component" value="Unassembled WGS sequence"/>
</dbReference>
<feature type="compositionally biased region" description="Basic residues" evidence="1">
    <location>
        <begin position="776"/>
        <end position="788"/>
    </location>
</feature>
<keyword evidence="3" id="KW-0548">Nucleotidyltransferase</keyword>
<dbReference type="InterPro" id="IPR043502">
    <property type="entry name" value="DNA/RNA_pol_sf"/>
</dbReference>
<dbReference type="Pfam" id="PF00078">
    <property type="entry name" value="RVT_1"/>
    <property type="match status" value="1"/>
</dbReference>
<keyword evidence="4" id="KW-1185">Reference proteome</keyword>
<dbReference type="PANTHER" id="PTHR36688">
    <property type="entry name" value="ENDO/EXONUCLEASE/PHOSPHATASE DOMAIN-CONTAINING PROTEIN"/>
    <property type="match status" value="1"/>
</dbReference>
<dbReference type="AlphaFoldDB" id="A0A4Y2S4G1"/>
<dbReference type="Pfam" id="PF14529">
    <property type="entry name" value="Exo_endo_phos_2"/>
    <property type="match status" value="1"/>
</dbReference>
<gene>
    <name evidence="3" type="primary">X-elementORF2_897</name>
    <name evidence="3" type="ORF">AVEN_111200_1</name>
</gene>
<sequence length="788" mass="90518">MVIVNLPNAPPINFVSAYRPPKQSHVNFTLDFESIYAYNSATFIAGDLNAKHRNWNCTTNCKNGKLLNSFAGKTKAKIIAPDTPTHFHRNGASVLDLALVRNIPHAISAYSLNELSSDHLPVKFLIDNGTTVENPKTFLPNWEKYRSYLIRQTEMNPPRGTEDIDAEVERLTTEIATAFKESGSWRKLINRDVTDEINQQIRERNRCKKIWQKTRHPADKNKLNRAQKYLSKLYHDHNEKKATDLITGIEPGDDTLWKLVKGYTKDRTKIPPLITASQVAYKDIEKAEAIADNLALQFQNNDLSHPPTEFIVERRIKLINRKPAVNKIKPCTPAEVAEEIEKLKNRKCPGKDRITNLMLKHLPKRTIVRITYLINCIIKLSHFPKSWKTAVVVPIYKAGKNAQSPDSYRPISLLSALSKLAESIILNRLEAETEDKLIPFQFGFRKGLSTTEQLLRMTEHIREGFSKYFDTAAVFIDIAKAFDRVWIDGLIYKMHKLKVPRQMILLIQSYLKNREFVVRVGNELSTPRKTEAGVVQGSRLGPHCFNIFINDICQMPDTQICLFADDTAIMCTGPVKRVNVEKLNSHLAELEKWLIKWKIKINKDKCQAMYFTKARKLPPPPKLFRRAIPWCSEVNYLGITLDKQLTFKKHISNVKAKLKTSRAILMPLIGKNSKLSLGNRLLLYKSMLRPLISYASPVWGAAAKVHMQTLERLQNLTVRLIARQPWYIHNTNIRKDLCLPTIQEYFQKIAEKAFRKVDASDNTAIQNIPAYDPRSNRNRRRPRAALHR</sequence>
<comment type="caution">
    <text evidence="3">The sequence shown here is derived from an EMBL/GenBank/DDBJ whole genome shotgun (WGS) entry which is preliminary data.</text>
</comment>
<dbReference type="GO" id="GO:0003964">
    <property type="term" value="F:RNA-directed DNA polymerase activity"/>
    <property type="evidence" value="ECO:0007669"/>
    <property type="project" value="UniProtKB-KW"/>
</dbReference>
<dbReference type="SUPFAM" id="SSF56672">
    <property type="entry name" value="DNA/RNA polymerases"/>
    <property type="match status" value="1"/>
</dbReference>
<evidence type="ECO:0000313" key="3">
    <source>
        <dbReference type="EMBL" id="GBN82100.1"/>
    </source>
</evidence>
<reference evidence="3 4" key="1">
    <citation type="journal article" date="2019" name="Sci. Rep.">
        <title>Orb-weaving spider Araneus ventricosus genome elucidates the spidroin gene catalogue.</title>
        <authorList>
            <person name="Kono N."/>
            <person name="Nakamura H."/>
            <person name="Ohtoshi R."/>
            <person name="Moran D.A.P."/>
            <person name="Shinohara A."/>
            <person name="Yoshida Y."/>
            <person name="Fujiwara M."/>
            <person name="Mori M."/>
            <person name="Tomita M."/>
            <person name="Arakawa K."/>
        </authorList>
    </citation>
    <scope>NUCLEOTIDE SEQUENCE [LARGE SCALE GENOMIC DNA]</scope>
</reference>
<dbReference type="SUPFAM" id="SSF56219">
    <property type="entry name" value="DNase I-like"/>
    <property type="match status" value="1"/>
</dbReference>
<dbReference type="Gene3D" id="3.60.10.10">
    <property type="entry name" value="Endonuclease/exonuclease/phosphatase"/>
    <property type="match status" value="1"/>
</dbReference>
<feature type="domain" description="Reverse transcriptase" evidence="2">
    <location>
        <begin position="376"/>
        <end position="641"/>
    </location>
</feature>